<reference evidence="3" key="1">
    <citation type="submission" date="2022-10" db="EMBL/GenBank/DDBJ databases">
        <title>Comparative genomics and taxonomic characterization of three novel marine species of genus Reichenbachiella exhibiting antioxidant and polysaccharide degradation activities.</title>
        <authorList>
            <person name="Muhammad N."/>
            <person name="Lee Y.-J."/>
            <person name="Ko J."/>
            <person name="Kim S.-G."/>
        </authorList>
    </citation>
    <scope>NUCLEOTIDE SEQUENCE</scope>
    <source>
        <strain evidence="3">Wsw4-B4</strain>
    </source>
</reference>
<dbReference type="CDD" id="cd05233">
    <property type="entry name" value="SDR_c"/>
    <property type="match status" value="1"/>
</dbReference>
<dbReference type="Proteomes" id="UP001062165">
    <property type="component" value="Chromosome"/>
</dbReference>
<accession>A0ABY6D147</accession>
<keyword evidence="2" id="KW-0560">Oxidoreductase</keyword>
<dbReference type="PANTHER" id="PTHR42760">
    <property type="entry name" value="SHORT-CHAIN DEHYDROGENASES/REDUCTASES FAMILY MEMBER"/>
    <property type="match status" value="1"/>
</dbReference>
<dbReference type="Gene3D" id="3.40.50.720">
    <property type="entry name" value="NAD(P)-binding Rossmann-like Domain"/>
    <property type="match status" value="1"/>
</dbReference>
<sequence length="259" mass="27346">MELEFENKVALITGVASGFGAATAKQLAAQGCTIVGVERDETKLNALLTELPTAHTQHHAIVQDLRDTQGAKTVASRAKDLAGRIDIVINSAGVCHFNKLNEITIEEWDEVFEIDVRALFQVAVGAAEIMDHGGIIINLGSNAGRKGRAVSAHYAAAKAGVSNFSESLALAYGAKGIRVNTVSPGPIMTPMWNDLYPELSPITGKNSAELAEAWTAQTPLGRLGKADDVANLIVFLASEKGSFITGQDINVCGGFMLNS</sequence>
<gene>
    <name evidence="3" type="ORF">N7E81_02075</name>
</gene>
<evidence type="ECO:0000313" key="3">
    <source>
        <dbReference type="EMBL" id="UXX79892.1"/>
    </source>
</evidence>
<comment type="similarity">
    <text evidence="1">Belongs to the short-chain dehydrogenases/reductases (SDR) family.</text>
</comment>
<dbReference type="PROSITE" id="PS00061">
    <property type="entry name" value="ADH_SHORT"/>
    <property type="match status" value="1"/>
</dbReference>
<dbReference type="RefSeq" id="WP_263051623.1">
    <property type="nucleotide sequence ID" value="NZ_CP106735.1"/>
</dbReference>
<organism evidence="3 4">
    <name type="scientific">Reichenbachiella carrageenanivorans</name>
    <dbReference type="NCBI Taxonomy" id="2979869"/>
    <lineage>
        <taxon>Bacteria</taxon>
        <taxon>Pseudomonadati</taxon>
        <taxon>Bacteroidota</taxon>
        <taxon>Cytophagia</taxon>
        <taxon>Cytophagales</taxon>
        <taxon>Reichenbachiellaceae</taxon>
        <taxon>Reichenbachiella</taxon>
    </lineage>
</organism>
<dbReference type="PRINTS" id="PR00080">
    <property type="entry name" value="SDRFAMILY"/>
</dbReference>
<dbReference type="PANTHER" id="PTHR42760:SF133">
    <property type="entry name" value="3-OXOACYL-[ACYL-CARRIER-PROTEIN] REDUCTASE"/>
    <property type="match status" value="1"/>
</dbReference>
<dbReference type="Pfam" id="PF13561">
    <property type="entry name" value="adh_short_C2"/>
    <property type="match status" value="1"/>
</dbReference>
<dbReference type="SUPFAM" id="SSF51735">
    <property type="entry name" value="NAD(P)-binding Rossmann-fold domains"/>
    <property type="match status" value="1"/>
</dbReference>
<keyword evidence="4" id="KW-1185">Reference proteome</keyword>
<proteinExistence type="inferred from homology"/>
<name>A0ABY6D147_9BACT</name>
<evidence type="ECO:0000313" key="4">
    <source>
        <dbReference type="Proteomes" id="UP001062165"/>
    </source>
</evidence>
<dbReference type="EMBL" id="CP106735">
    <property type="protein sequence ID" value="UXX79892.1"/>
    <property type="molecule type" value="Genomic_DNA"/>
</dbReference>
<evidence type="ECO:0000256" key="2">
    <source>
        <dbReference type="ARBA" id="ARBA00023002"/>
    </source>
</evidence>
<dbReference type="InterPro" id="IPR020904">
    <property type="entry name" value="Sc_DH/Rdtase_CS"/>
</dbReference>
<dbReference type="PRINTS" id="PR00081">
    <property type="entry name" value="GDHRDH"/>
</dbReference>
<dbReference type="InterPro" id="IPR036291">
    <property type="entry name" value="NAD(P)-bd_dom_sf"/>
</dbReference>
<protein>
    <submittedName>
        <fullName evidence="3">SDR family oxidoreductase</fullName>
    </submittedName>
</protein>
<dbReference type="InterPro" id="IPR002347">
    <property type="entry name" value="SDR_fam"/>
</dbReference>
<evidence type="ECO:0000256" key="1">
    <source>
        <dbReference type="ARBA" id="ARBA00006484"/>
    </source>
</evidence>